<reference evidence="1" key="1">
    <citation type="submission" date="2020-08" db="EMBL/GenBank/DDBJ databases">
        <title>Winogradskyella ouciana sp. nov., isolated from the hadal seawater of the Mariana Trench.</title>
        <authorList>
            <person name="He X."/>
        </authorList>
    </citation>
    <scope>NUCLEOTIDE SEQUENCE [LARGE SCALE GENOMIC DNA]</scope>
    <source>
        <strain evidence="1">KCTC 52348</strain>
    </source>
</reference>
<dbReference type="AlphaFoldDB" id="A0A842IPI8"/>
<dbReference type="EMBL" id="JACLCP010000001">
    <property type="protein sequence ID" value="MBC2843733.1"/>
    <property type="molecule type" value="Genomic_DNA"/>
</dbReference>
<accession>A0A842IPI8</accession>
<evidence type="ECO:0000313" key="1">
    <source>
        <dbReference type="EMBL" id="MBC2843733.1"/>
    </source>
</evidence>
<sequence length="580" mass="67473">MLGSIRSFAQLNNNEKHIAAHGLKNIPQESVFVHFNTSLLFVGEQFLYKIYCFNNESETFSNISKIAYIELIAQNESVVFKHKIRLDTGTGDGDFFIPTDLSTGTYKLFAYTQWMRNHGTASFFEADIAIINPYQKVPKDYLEKSMDTLVNKVVTGDIKHPESTSYNEDSEGLISLDKTELGKRKKLRITIDNKNINNVNYSLSVRQLNDIVNLEPELSVGFIERLKNSPKYSKNITPNLSFLPELRGELISGTVVNKENDSLVSGKRIALSFPGKNYLFKVSTTDDFGRFYFNLDAPYESSCSVLQHFSKDWKSDTIYFNKNQVQYEDLKFRSFKLNPSMKDYIEKRSIENQIENAYISLKLDRESTIKQNIPFYREFKTIYHLDDYTRFNTIEETIIEVVDEMSIKKTPQENRSFYIKPKIEYQYMGFTNLLFVDGVYVKDQEAFMDYNAKNIKTIRLSRDRYLIGSIPYQGIIAIETIDGDFYENFEADDIEKLDLFAPQDNKIYFKQDYQTDTNNEWDRIPDFRRQLLWIPNITLDNAQVIELYTSDIQGDYQINLEGFSSSGKPISASKTFRVHE</sequence>
<evidence type="ECO:0008006" key="3">
    <source>
        <dbReference type="Google" id="ProtNLM"/>
    </source>
</evidence>
<dbReference type="RefSeq" id="WP_185787450.1">
    <property type="nucleotide sequence ID" value="NZ_JACLCP010000001.1"/>
</dbReference>
<organism evidence="1 2">
    <name type="scientific">Winogradskyella flava</name>
    <dbReference type="NCBI Taxonomy" id="1884876"/>
    <lineage>
        <taxon>Bacteria</taxon>
        <taxon>Pseudomonadati</taxon>
        <taxon>Bacteroidota</taxon>
        <taxon>Flavobacteriia</taxon>
        <taxon>Flavobacteriales</taxon>
        <taxon>Flavobacteriaceae</taxon>
        <taxon>Winogradskyella</taxon>
    </lineage>
</organism>
<comment type="caution">
    <text evidence="1">The sequence shown here is derived from an EMBL/GenBank/DDBJ whole genome shotgun (WGS) entry which is preliminary data.</text>
</comment>
<name>A0A842IPI8_9FLAO</name>
<keyword evidence="2" id="KW-1185">Reference proteome</keyword>
<evidence type="ECO:0000313" key="2">
    <source>
        <dbReference type="Proteomes" id="UP000533900"/>
    </source>
</evidence>
<dbReference type="Proteomes" id="UP000533900">
    <property type="component" value="Unassembled WGS sequence"/>
</dbReference>
<proteinExistence type="predicted"/>
<protein>
    <recommendedName>
        <fullName evidence="3">MG2 domain-containing protein</fullName>
    </recommendedName>
</protein>
<gene>
    <name evidence="1" type="ORF">H7F21_01420</name>
</gene>